<feature type="compositionally biased region" description="Polar residues" evidence="1">
    <location>
        <begin position="1382"/>
        <end position="1395"/>
    </location>
</feature>
<keyword evidence="5" id="KW-1185">Reference proteome</keyword>
<dbReference type="OrthoDB" id="196858at2759"/>
<dbReference type="GO" id="GO:0005737">
    <property type="term" value="C:cytoplasm"/>
    <property type="evidence" value="ECO:0007669"/>
    <property type="project" value="UniProtKB-ARBA"/>
</dbReference>
<evidence type="ECO:0000259" key="3">
    <source>
        <dbReference type="PROSITE" id="PS50848"/>
    </source>
</evidence>
<feature type="compositionally biased region" description="Basic and acidic residues" evidence="1">
    <location>
        <begin position="1426"/>
        <end position="1435"/>
    </location>
</feature>
<dbReference type="Gene3D" id="3.30.530.20">
    <property type="match status" value="3"/>
</dbReference>
<dbReference type="InterPro" id="IPR002913">
    <property type="entry name" value="START_lipid-bd_dom"/>
</dbReference>
<keyword evidence="2" id="KW-1133">Transmembrane helix</keyword>
<sequence length="1974" mass="209955">MVTLEPWKAVLTTPELRQEWDPAVSEAHLVELVGQDTRISKTNFTLGWPASPRDAVTISRTVNDATTVIDISTSLPRSPDEPAYLRPSPPYVRSHVSLLAWCIQYLKPSSDSKRKSSTTARIRITCFWQHDLRAIWNILGSSTTLVQQLSTMVLGLLKTTNKRATRVPKLIGHGNGVSIEKMRFQNDREALTIEYSVIPEDTHGAEASKGIDAIRDQRRLTRAIECVLPAVEGWDVQLTTRAFSEEVEKLPWTAYASRGTSYSYFSSAATSTDVIAPPLDQIILRITHAPLIDDHAVLKVKVVIEISGPSSGLRLNGVPQRVREVEELRDPSSLQQQQQQQQPLFTDGSVMTDVSTLYSGSIATTTTTSVASNSTLSVVSSGTGAGAGPGVGVVAPPLVRMPTTDSLNGAGLGTGERSAGAEKTILSRVKRNYIYFSSLLQEPEAKWKRTTEARGVTVTQLDSIDPTLVVYRAEATFVGVGLWDLYAAVVSPGARSFWDKQHEDAVLLEDVNELTELWHLKTKAAWPVNGRDSVVLKTVYKSPTTIHVFSFSISSSPPASASASASASSSSSSFSSPSTLPSEDQHLFPSTPIPPPSPTVIRTQVDLQGWAIEALSPNTTLLTLLEQSDPKGWTNNFKGSVIPGQMIGAVAGIGECVIRSGGPPVVTRLSGGRKREERYEVERGSFRLEYEGVGGGRRGAGVSGGARGMGGGMGGGSSNDDTNASTSSSSTSTSPVIECEIRCDMDTWAPSLDIVIDPPPQSVSCLRRHRLSDEGGGMWMTIVHDAVSLGDDERLQVIVRRGLGVFDRDGGRDGRDRDREGGRDRGLVMVNGAKQVVDVEEMGEQEIKMLSRRKRVKPPRIPLDQPPVVGVVRRRRQEWDGSGTGDESEGGSSAGIGAGAGGGGAGAAGSSSSSTLATSMPKVSSPLARFFSYAVDQAAATTQQTIAAISPSSKEDIAFASSSSGAEKAPVEYALDVLAWTQIYHGSTTPQAGWALVSGDTGAGSGGGDNNKSSASSSSSSSSSGLSIRKKLVRDVSPSIPIHKGEKVIEGFSAEELASVIAEGECRKKWDERFVEERSLEEFGSGVRTGFVVMRGGFPFRDRGFYVVSLVARASAQNGSAVALALSRGGSTDSQSSLASGTAHGALGLGGAGAGGDGGNRTGSRNAIFCVSTSFNPDSVARFDAGKYNPSGLPIGRVYIDAWILETLDPYTKENYAVPSCRCTRLVAVDYAGSVPAAVNSMINASIPRAIAGVEGYVRGLVASLPITRLPPVGYVLAERKEEDVEAEVYGGVKLGWKLRRRREGNRMLVKTMYEPEKRVYTSVVLVRYPGSGTGGEDSGRGLASPNKQTKGTSLSPARHRSSSIHQMQITPKASRVGLNTLPESSSNESSTDTLQVLGDHSTLPLPASPTTSSFSSNSVPPSSTSRREHERERTISGSGSAYRGRSSSAFTLKGEVRQNTDLLAGEIVIDSRLYPKGYMVILKSKTRTNTSKAKANATATATATGTKDASASKSYPPINLDSLSQNSNDVSETSISTPIASSPSSSNPNPNPTSEKEESESESGSDLVLPLSYTLFTMPLSPFHSSGMNTMSGDDKSPTRHLLRLSLPTAQYEISTVRDPLTGETQHAPPKPRWLEEMEEGGVVVTVEVRPLSKGGGSVGKGKVVVVDGMKPQSVQKEKGKNGDKDGKVWNAERDGWEVEVCGEKESLTMLGREELMDDRVSRMGVLSRATNEMEALPEGLSTPVAISDSLLDPNVMAVKNAVSSVDNGIDPTVEDSTESHSVSESNGGAVGGGARTRPGHTPPSSSGGSAGFGGGRNLFLNFWPLYPYPNPLTRFTTNGTASMLNNNNMGGENSGTSLLATRSSTSSGGKESNLGVASEGGGPNSRSERTSPTGLYPVSTLMIIALIAFLIGSLFRSLLSPADFIYVVRDLRDAEGAMQDGGGGGWREMKRLFEIKYIVGGWDFQVAVVRRH</sequence>
<dbReference type="InterPro" id="IPR023393">
    <property type="entry name" value="START-like_dom_sf"/>
</dbReference>
<feature type="region of interest" description="Disordered" evidence="1">
    <location>
        <begin position="1332"/>
        <end position="1447"/>
    </location>
</feature>
<dbReference type="EMBL" id="KN834793">
    <property type="protein sequence ID" value="KIK57033.1"/>
    <property type="molecule type" value="Genomic_DNA"/>
</dbReference>
<dbReference type="HOGENOM" id="CLU_002853_0_0_1"/>
<evidence type="ECO:0000256" key="1">
    <source>
        <dbReference type="SAM" id="MobiDB-lite"/>
    </source>
</evidence>
<feature type="compositionally biased region" description="Low complexity" evidence="1">
    <location>
        <begin position="1436"/>
        <end position="1447"/>
    </location>
</feature>
<feature type="compositionally biased region" description="Low complexity" evidence="1">
    <location>
        <begin position="718"/>
        <end position="734"/>
    </location>
</feature>
<feature type="compositionally biased region" description="Low complexity" evidence="1">
    <location>
        <begin position="562"/>
        <end position="578"/>
    </location>
</feature>
<feature type="compositionally biased region" description="Polar residues" evidence="1">
    <location>
        <begin position="1346"/>
        <end position="1356"/>
    </location>
</feature>
<feature type="region of interest" description="Disordered" evidence="1">
    <location>
        <begin position="1488"/>
        <end position="1567"/>
    </location>
</feature>
<feature type="region of interest" description="Disordered" evidence="1">
    <location>
        <begin position="1768"/>
        <end position="1813"/>
    </location>
</feature>
<dbReference type="SUPFAM" id="SSF55961">
    <property type="entry name" value="Bet v1-like"/>
    <property type="match status" value="3"/>
</dbReference>
<organism evidence="4 5">
    <name type="scientific">Collybiopsis luxurians FD-317 M1</name>
    <dbReference type="NCBI Taxonomy" id="944289"/>
    <lineage>
        <taxon>Eukaryota</taxon>
        <taxon>Fungi</taxon>
        <taxon>Dikarya</taxon>
        <taxon>Basidiomycota</taxon>
        <taxon>Agaricomycotina</taxon>
        <taxon>Agaricomycetes</taxon>
        <taxon>Agaricomycetidae</taxon>
        <taxon>Agaricales</taxon>
        <taxon>Marasmiineae</taxon>
        <taxon>Omphalotaceae</taxon>
        <taxon>Collybiopsis</taxon>
        <taxon>Collybiopsis luxurians</taxon>
    </lineage>
</organism>
<accession>A0A0D0CP34</accession>
<dbReference type="CDD" id="cd00177">
    <property type="entry name" value="START"/>
    <property type="match status" value="1"/>
</dbReference>
<feature type="compositionally biased region" description="Gly residues" evidence="1">
    <location>
        <begin position="697"/>
        <end position="717"/>
    </location>
</feature>
<dbReference type="PANTHER" id="PTHR19308:SF54">
    <property type="entry name" value="START DOMAIN-CONTAINING PROTEIN"/>
    <property type="match status" value="1"/>
</dbReference>
<feature type="region of interest" description="Disordered" evidence="1">
    <location>
        <begin position="850"/>
        <end position="919"/>
    </location>
</feature>
<feature type="transmembrane region" description="Helical" evidence="2">
    <location>
        <begin position="1896"/>
        <end position="1917"/>
    </location>
</feature>
<evidence type="ECO:0000313" key="5">
    <source>
        <dbReference type="Proteomes" id="UP000053593"/>
    </source>
</evidence>
<feature type="region of interest" description="Disordered" evidence="1">
    <location>
        <begin position="1845"/>
        <end position="1893"/>
    </location>
</feature>
<feature type="region of interest" description="Disordered" evidence="1">
    <location>
        <begin position="562"/>
        <end position="598"/>
    </location>
</feature>
<dbReference type="Pfam" id="PF01852">
    <property type="entry name" value="START"/>
    <property type="match status" value="1"/>
</dbReference>
<dbReference type="GO" id="GO:0008289">
    <property type="term" value="F:lipid binding"/>
    <property type="evidence" value="ECO:0007669"/>
    <property type="project" value="InterPro"/>
</dbReference>
<evidence type="ECO:0000256" key="2">
    <source>
        <dbReference type="SAM" id="Phobius"/>
    </source>
</evidence>
<feature type="compositionally biased region" description="Low complexity" evidence="1">
    <location>
        <begin position="1402"/>
        <end position="1425"/>
    </location>
</feature>
<proteinExistence type="predicted"/>
<gene>
    <name evidence="4" type="ORF">GYMLUDRAFT_61634</name>
</gene>
<feature type="compositionally biased region" description="Gly residues" evidence="1">
    <location>
        <begin position="892"/>
        <end position="907"/>
    </location>
</feature>
<reference evidence="4 5" key="1">
    <citation type="submission" date="2014-04" db="EMBL/GenBank/DDBJ databases">
        <title>Evolutionary Origins and Diversification of the Mycorrhizal Mutualists.</title>
        <authorList>
            <consortium name="DOE Joint Genome Institute"/>
            <consortium name="Mycorrhizal Genomics Consortium"/>
            <person name="Kohler A."/>
            <person name="Kuo A."/>
            <person name="Nagy L.G."/>
            <person name="Floudas D."/>
            <person name="Copeland A."/>
            <person name="Barry K.W."/>
            <person name="Cichocki N."/>
            <person name="Veneault-Fourrey C."/>
            <person name="LaButti K."/>
            <person name="Lindquist E.A."/>
            <person name="Lipzen A."/>
            <person name="Lundell T."/>
            <person name="Morin E."/>
            <person name="Murat C."/>
            <person name="Riley R."/>
            <person name="Ohm R."/>
            <person name="Sun H."/>
            <person name="Tunlid A."/>
            <person name="Henrissat B."/>
            <person name="Grigoriev I.V."/>
            <person name="Hibbett D.S."/>
            <person name="Martin F."/>
        </authorList>
    </citation>
    <scope>NUCLEOTIDE SEQUENCE [LARGE SCALE GENOMIC DNA]</scope>
    <source>
        <strain evidence="4 5">FD-317 M1</strain>
    </source>
</reference>
<feature type="region of interest" description="Disordered" evidence="1">
    <location>
        <begin position="1003"/>
        <end position="1026"/>
    </location>
</feature>
<feature type="domain" description="START" evidence="3">
    <location>
        <begin position="447"/>
        <end position="647"/>
    </location>
</feature>
<feature type="compositionally biased region" description="Polar residues" evidence="1">
    <location>
        <begin position="1522"/>
        <end position="1531"/>
    </location>
</feature>
<feature type="region of interest" description="Disordered" evidence="1">
    <location>
        <begin position="697"/>
        <end position="736"/>
    </location>
</feature>
<dbReference type="Proteomes" id="UP000053593">
    <property type="component" value="Unassembled WGS sequence"/>
</dbReference>
<keyword evidence="2" id="KW-0472">Membrane</keyword>
<dbReference type="PROSITE" id="PS50848">
    <property type="entry name" value="START"/>
    <property type="match status" value="1"/>
</dbReference>
<feature type="compositionally biased region" description="Low complexity" evidence="1">
    <location>
        <begin position="908"/>
        <end position="919"/>
    </location>
</feature>
<dbReference type="InterPro" id="IPR051213">
    <property type="entry name" value="START_lipid_transfer"/>
</dbReference>
<protein>
    <recommendedName>
        <fullName evidence="3">START domain-containing protein</fullName>
    </recommendedName>
</protein>
<dbReference type="PANTHER" id="PTHR19308">
    <property type="entry name" value="PHOSPHATIDYLCHOLINE TRANSFER PROTEIN"/>
    <property type="match status" value="1"/>
</dbReference>
<evidence type="ECO:0000313" key="4">
    <source>
        <dbReference type="EMBL" id="KIK57033.1"/>
    </source>
</evidence>
<feature type="compositionally biased region" description="Low complexity" evidence="1">
    <location>
        <begin position="1010"/>
        <end position="1026"/>
    </location>
</feature>
<feature type="compositionally biased region" description="Low complexity" evidence="1">
    <location>
        <begin position="1532"/>
        <end position="1549"/>
    </location>
</feature>
<feature type="compositionally biased region" description="Low complexity" evidence="1">
    <location>
        <begin position="1488"/>
        <end position="1515"/>
    </location>
</feature>
<keyword evidence="2" id="KW-0812">Transmembrane</keyword>
<feature type="compositionally biased region" description="Low complexity" evidence="1">
    <location>
        <begin position="1856"/>
        <end position="1871"/>
    </location>
</feature>
<name>A0A0D0CP34_9AGAR</name>